<keyword evidence="3" id="KW-1185">Reference proteome</keyword>
<dbReference type="InterPro" id="IPR009100">
    <property type="entry name" value="AcylCoA_DH/oxidase_NM_dom_sf"/>
</dbReference>
<dbReference type="Pfam" id="PF02771">
    <property type="entry name" value="Acyl-CoA_dh_N"/>
    <property type="match status" value="1"/>
</dbReference>
<dbReference type="KEGG" id="ahal:FTX54_003540"/>
<gene>
    <name evidence="2" type="ORF">FTX54_003540</name>
</gene>
<dbReference type="Gene3D" id="2.40.110.10">
    <property type="entry name" value="Butyryl-CoA Dehydrogenase, subunit A, domain 2"/>
    <property type="match status" value="1"/>
</dbReference>
<dbReference type="OrthoDB" id="2564795at2"/>
<dbReference type="AlphaFoldDB" id="A0A5C7F5F6"/>
<dbReference type="InterPro" id="IPR037069">
    <property type="entry name" value="AcylCoA_DH/ox_N_sf"/>
</dbReference>
<evidence type="ECO:0000313" key="3">
    <source>
        <dbReference type="Proteomes" id="UP000321816"/>
    </source>
</evidence>
<reference evidence="2 3" key="1">
    <citation type="submission" date="2024-01" db="EMBL/GenBank/DDBJ databases">
        <title>Complete Genome Sequence of Alkalicoccus halolimnae BZ-SZ-XJ29T, a Moderately Halophilic Bacterium Isolated from a Salt Lake.</title>
        <authorList>
            <person name="Zhao B."/>
        </authorList>
    </citation>
    <scope>NUCLEOTIDE SEQUENCE [LARGE SCALE GENOMIC DNA]</scope>
    <source>
        <strain evidence="2 3">BZ-SZ-XJ29</strain>
    </source>
</reference>
<accession>A0A5C7F5F6</accession>
<dbReference type="Gene3D" id="1.10.540.10">
    <property type="entry name" value="Acyl-CoA dehydrogenase/oxidase, N-terminal domain"/>
    <property type="match status" value="1"/>
</dbReference>
<dbReference type="GO" id="GO:0003995">
    <property type="term" value="F:acyl-CoA dehydrogenase activity"/>
    <property type="evidence" value="ECO:0007669"/>
    <property type="project" value="TreeGrafter"/>
</dbReference>
<dbReference type="SUPFAM" id="SSF56645">
    <property type="entry name" value="Acyl-CoA dehydrogenase NM domain-like"/>
    <property type="match status" value="1"/>
</dbReference>
<feature type="domain" description="Acyl-CoA dehydrogenase/oxidase N-terminal" evidence="1">
    <location>
        <begin position="12"/>
        <end position="107"/>
    </location>
</feature>
<evidence type="ECO:0000259" key="1">
    <source>
        <dbReference type="Pfam" id="PF02771"/>
    </source>
</evidence>
<dbReference type="Proteomes" id="UP000321816">
    <property type="component" value="Chromosome"/>
</dbReference>
<name>A0A5C7F5F6_9BACI</name>
<evidence type="ECO:0000313" key="2">
    <source>
        <dbReference type="EMBL" id="WWD80654.1"/>
    </source>
</evidence>
<dbReference type="RefSeq" id="WP_147804405.1">
    <property type="nucleotide sequence ID" value="NZ_CP144914.1"/>
</dbReference>
<protein>
    <submittedName>
        <fullName evidence="2">Acyl-CoA/acyl-ACP dehydrogenase</fullName>
    </submittedName>
</protein>
<dbReference type="PANTHER" id="PTHR43884">
    <property type="entry name" value="ACYL-COA DEHYDROGENASE"/>
    <property type="match status" value="1"/>
</dbReference>
<dbReference type="GO" id="GO:0050660">
    <property type="term" value="F:flavin adenine dinucleotide binding"/>
    <property type="evidence" value="ECO:0007669"/>
    <property type="project" value="InterPro"/>
</dbReference>
<organism evidence="2 3">
    <name type="scientific">Alkalicoccus halolimnae</name>
    <dbReference type="NCBI Taxonomy" id="1667239"/>
    <lineage>
        <taxon>Bacteria</taxon>
        <taxon>Bacillati</taxon>
        <taxon>Bacillota</taxon>
        <taxon>Bacilli</taxon>
        <taxon>Bacillales</taxon>
        <taxon>Bacillaceae</taxon>
        <taxon>Alkalicoccus</taxon>
    </lineage>
</organism>
<dbReference type="InterPro" id="IPR013786">
    <property type="entry name" value="AcylCoA_DH/ox_N"/>
</dbReference>
<sequence>MHALNYDVQLDTLLQKDLKPLVRSIDEKAYYPKEFLLEIGKNGFLSSEGITVAEAARQEVNVVQNVSSYCMTTGFNLWCHMAALTYVRHTENQSLKDRFLPALENGELLGATGLSNPMKYYAGLEKLHLKAERVNGGYTLKGALPAVSNLGEDHWFGAVAEVDSDKRIMAFVSCSQENLELKEKVSYLGLNGSATYACRFDHVFVPDEQILAEDADSFIQKIRPYFVTYQVPVGLGVVEASIKSVRRCAAKQGGVNELLPVQADDLQDRFDAVQQEFTELLEAGVTWKGILSVRRTAAYLTMEAVHAAMMHAGGAAYLQTSADGRRLREAYFFMNLTPTVKHLEKMLQ</sequence>
<dbReference type="EMBL" id="CP144914">
    <property type="protein sequence ID" value="WWD80654.1"/>
    <property type="molecule type" value="Genomic_DNA"/>
</dbReference>
<dbReference type="PANTHER" id="PTHR43884:SF12">
    <property type="entry name" value="ISOVALERYL-COA DEHYDROGENASE, MITOCHONDRIAL-RELATED"/>
    <property type="match status" value="1"/>
</dbReference>
<dbReference type="InterPro" id="IPR046373">
    <property type="entry name" value="Acyl-CoA_Oxase/DH_mid-dom_sf"/>
</dbReference>
<proteinExistence type="predicted"/>